<gene>
    <name evidence="1" type="primary">hepS</name>
    <name evidence="1" type="ORF">A21D_03370</name>
    <name evidence="2" type="ORF">V2W34_07570</name>
</gene>
<dbReference type="KEGG" id="vpn:A21D_03370"/>
<protein>
    <submittedName>
        <fullName evidence="1">Heptaprenyl diphosphate synthase component 1</fullName>
        <ecNumber evidence="1">2.5.1.30</ecNumber>
    </submittedName>
</protein>
<organism evidence="1 3">
    <name type="scientific">Virgibacillus dokdonensis</name>
    <dbReference type="NCBI Taxonomy" id="302167"/>
    <lineage>
        <taxon>Bacteria</taxon>
        <taxon>Bacillati</taxon>
        <taxon>Bacillota</taxon>
        <taxon>Bacilli</taxon>
        <taxon>Bacillales</taxon>
        <taxon>Bacillaceae</taxon>
        <taxon>Virgibacillus</taxon>
    </lineage>
</organism>
<keyword evidence="4" id="KW-1185">Reference proteome</keyword>
<dbReference type="Gene3D" id="1.20.120.1450">
    <property type="match status" value="1"/>
</dbReference>
<evidence type="ECO:0000313" key="3">
    <source>
        <dbReference type="Proteomes" id="UP000234237"/>
    </source>
</evidence>
<evidence type="ECO:0000313" key="2">
    <source>
        <dbReference type="EMBL" id="MEF2291874.1"/>
    </source>
</evidence>
<dbReference type="GO" id="GO:0009234">
    <property type="term" value="P:menaquinone biosynthetic process"/>
    <property type="evidence" value="ECO:0007669"/>
    <property type="project" value="InterPro"/>
</dbReference>
<evidence type="ECO:0000313" key="1">
    <source>
        <dbReference type="EMBL" id="AUJ26404.1"/>
    </source>
</evidence>
<dbReference type="Pfam" id="PF07307">
    <property type="entry name" value="HEPPP_synt_1"/>
    <property type="match status" value="1"/>
</dbReference>
<reference evidence="1" key="1">
    <citation type="submission" date="2016-11" db="EMBL/GenBank/DDBJ databases">
        <title>Complete genome sequence of Virgibacillus dokdonensis 21D, a halophilic bacterium isolated from the deep hypersaline anoxic basin Discovery in the Mediterranean Sea.</title>
        <authorList>
            <person name="Zeaiter Z."/>
            <person name="Booth J.M."/>
            <person name="Prosdocimi E.M."/>
            <person name="Mapelli F."/>
            <person name="Fusi M."/>
            <person name="Daffonchio D."/>
            <person name="Borin S."/>
            <person name="Crotti E."/>
        </authorList>
    </citation>
    <scope>NUCLEOTIDE SEQUENCE</scope>
    <source>
        <strain evidence="1">21D</strain>
    </source>
</reference>
<dbReference type="InterPro" id="IPR009920">
    <property type="entry name" value="HEPPP_synth_su1"/>
</dbReference>
<dbReference type="EMBL" id="CP018622">
    <property type="protein sequence ID" value="AUJ26404.1"/>
    <property type="molecule type" value="Genomic_DNA"/>
</dbReference>
<proteinExistence type="predicted"/>
<accession>A0A2K9J3X4</accession>
<sequence length="258" mass="30192">MNRSAKDIHYVKTEIEKKIKHSYLEKYIDKPTIDEEKLFLLMEMMNHSSLPESHKQRYIVTTMLVQMALDTHDKVPSLTSPNENEDVKLQKQLHVLAGDYYSGLYYLVLAEISDFGFIRLLASTIKEINEYKMKLYYNEIDSLQEYMLIRNLIDTRLLVQVASFLNISMMGKIVEKWLLVIKLINDIEHFNARKMQVHSWVNSFFDKGELSKQLTALLQQLEDEVRKISSIYSSLSNYLETEITSIKKAYVSIMGEEG</sequence>
<dbReference type="EMBL" id="JAZHPM010000010">
    <property type="protein sequence ID" value="MEF2291874.1"/>
    <property type="molecule type" value="Genomic_DNA"/>
</dbReference>
<keyword evidence="1" id="KW-0808">Transferase</keyword>
<reference evidence="3" key="2">
    <citation type="submission" date="2016-11" db="EMBL/GenBank/DDBJ databases">
        <title>Complete genome sequence of Virgibacillus pantothenticus 21D, a halophilic bacterium isolated from the deep hypersaline anoxic basin Discovery in the Mediterranean Sea.</title>
        <authorList>
            <person name="Zeaiter Z."/>
            <person name="Booth J.M."/>
            <person name="Prosdocimi E.M."/>
            <person name="Mapelli F."/>
            <person name="Fusi M."/>
            <person name="Daffonchio D."/>
            <person name="Borin S."/>
            <person name="Crotti E."/>
        </authorList>
    </citation>
    <scope>NUCLEOTIDE SEQUENCE [LARGE SCALE GENOMIC DNA]</scope>
    <source>
        <strain evidence="3">21D</strain>
    </source>
</reference>
<dbReference type="Proteomes" id="UP001356080">
    <property type="component" value="Unassembled WGS sequence"/>
</dbReference>
<dbReference type="RefSeq" id="WP_077703663.1">
    <property type="nucleotide sequence ID" value="NZ_CP018622.1"/>
</dbReference>
<dbReference type="AlphaFoldDB" id="A0A2K9J3X4"/>
<reference evidence="2 4" key="3">
    <citation type="submission" date="2024-01" db="EMBL/GenBank/DDBJ databases">
        <title>Survival strategy associated with biotechnological potential of Virgibacillus dokdonensis T4.6 isolated from salt-fermented shrimp paste.</title>
        <authorList>
            <person name="Doan T.V."/>
            <person name="Quach N.T."/>
            <person name="Phi Q.-T."/>
        </authorList>
    </citation>
    <scope>NUCLEOTIDE SEQUENCE [LARGE SCALE GENOMIC DNA]</scope>
    <source>
        <strain evidence="2 4">T4.6</strain>
    </source>
</reference>
<dbReference type="STRING" id="302167.GCA_900166595_02262"/>
<name>A0A2K9J3X4_9BACI</name>
<evidence type="ECO:0000313" key="4">
    <source>
        <dbReference type="Proteomes" id="UP001356080"/>
    </source>
</evidence>
<dbReference type="EC" id="2.5.1.30" evidence="1"/>
<dbReference type="GO" id="GO:0000010">
    <property type="term" value="F:heptaprenyl diphosphate synthase activity"/>
    <property type="evidence" value="ECO:0007669"/>
    <property type="project" value="UniProtKB-EC"/>
</dbReference>
<dbReference type="Proteomes" id="UP000234237">
    <property type="component" value="Chromosome"/>
</dbReference>